<dbReference type="OrthoDB" id="4177994at2759"/>
<accession>A0A9P4LQA3</accession>
<dbReference type="InterPro" id="IPR011329">
    <property type="entry name" value="Killer_tox_Kp4/SMK"/>
</dbReference>
<proteinExistence type="predicted"/>
<evidence type="ECO:0000259" key="1">
    <source>
        <dbReference type="Pfam" id="PF09044"/>
    </source>
</evidence>
<evidence type="ECO:0000313" key="2">
    <source>
        <dbReference type="EMBL" id="KAF2035956.1"/>
    </source>
</evidence>
<name>A0A9P4LQA3_9PLEO</name>
<dbReference type="InterPro" id="IPR015131">
    <property type="entry name" value="Killer_tox_Kp4"/>
</dbReference>
<feature type="domain" description="Killer toxin Kp4" evidence="1">
    <location>
        <begin position="139"/>
        <end position="254"/>
    </location>
</feature>
<comment type="caution">
    <text evidence="2">The sequence shown here is derived from an EMBL/GenBank/DDBJ whole genome shotgun (WGS) entry which is preliminary data.</text>
</comment>
<dbReference type="EMBL" id="ML978156">
    <property type="protein sequence ID" value="KAF2035956.1"/>
    <property type="molecule type" value="Genomic_DNA"/>
</dbReference>
<dbReference type="Proteomes" id="UP000799777">
    <property type="component" value="Unassembled WGS sequence"/>
</dbReference>
<reference evidence="2" key="1">
    <citation type="journal article" date="2020" name="Stud. Mycol.">
        <title>101 Dothideomycetes genomes: a test case for predicting lifestyles and emergence of pathogens.</title>
        <authorList>
            <person name="Haridas S."/>
            <person name="Albert R."/>
            <person name="Binder M."/>
            <person name="Bloem J."/>
            <person name="Labutti K."/>
            <person name="Salamov A."/>
            <person name="Andreopoulos B."/>
            <person name="Baker S."/>
            <person name="Barry K."/>
            <person name="Bills G."/>
            <person name="Bluhm B."/>
            <person name="Cannon C."/>
            <person name="Castanera R."/>
            <person name="Culley D."/>
            <person name="Daum C."/>
            <person name="Ezra D."/>
            <person name="Gonzalez J."/>
            <person name="Henrissat B."/>
            <person name="Kuo A."/>
            <person name="Liang C."/>
            <person name="Lipzen A."/>
            <person name="Lutzoni F."/>
            <person name="Magnuson J."/>
            <person name="Mondo S."/>
            <person name="Nolan M."/>
            <person name="Ohm R."/>
            <person name="Pangilinan J."/>
            <person name="Park H.-J."/>
            <person name="Ramirez L."/>
            <person name="Alfaro M."/>
            <person name="Sun H."/>
            <person name="Tritt A."/>
            <person name="Yoshinaga Y."/>
            <person name="Zwiers L.-H."/>
            <person name="Turgeon B."/>
            <person name="Goodwin S."/>
            <person name="Spatafora J."/>
            <person name="Crous P."/>
            <person name="Grigoriev I."/>
        </authorList>
    </citation>
    <scope>NUCLEOTIDE SEQUENCE</scope>
    <source>
        <strain evidence="2">CBS 110217</strain>
    </source>
</reference>
<evidence type="ECO:0000313" key="3">
    <source>
        <dbReference type="Proteomes" id="UP000799777"/>
    </source>
</evidence>
<dbReference type="Gene3D" id="3.30.430.10">
    <property type="entry name" value="Killer Toxin P4, subunit A"/>
    <property type="match status" value="2"/>
</dbReference>
<gene>
    <name evidence="2" type="ORF">EK21DRAFT_106791</name>
</gene>
<feature type="domain" description="Killer toxin Kp4" evidence="1">
    <location>
        <begin position="5"/>
        <end position="86"/>
    </location>
</feature>
<keyword evidence="3" id="KW-1185">Reference proteome</keyword>
<dbReference type="AlphaFoldDB" id="A0A9P4LQA3"/>
<sequence>MPRVNKVVSNFQQIACHSYWDGTPPLDSPKHGICISALNLKAGKKVTAKVVKVKVNALISFGCGTCGSSPIEPSNNVLDGQIKVDFTRDFCGNGVCNTTSTSSTTTLNDLKSTDAAAVGKATPTAPSASITPRDNSTHADSALLGINCRGSGYCNIPCGRDIWELQRLVGLINDGYTYSNHAFLACAECKGDSGEDGGFCVFPQKKPRGERMYAKRAKEGMGQLIAHGCRGCGSVPLHPGNNVNTGELTVNFVEHVCRDGVC</sequence>
<dbReference type="SUPFAM" id="SSF55221">
    <property type="entry name" value="Yeast killer toxins"/>
    <property type="match status" value="2"/>
</dbReference>
<dbReference type="Pfam" id="PF09044">
    <property type="entry name" value="Kp4"/>
    <property type="match status" value="2"/>
</dbReference>
<protein>
    <submittedName>
        <fullName evidence="2">Killer toxin</fullName>
    </submittedName>
</protein>
<organism evidence="2 3">
    <name type="scientific">Setomelanomma holmii</name>
    <dbReference type="NCBI Taxonomy" id="210430"/>
    <lineage>
        <taxon>Eukaryota</taxon>
        <taxon>Fungi</taxon>
        <taxon>Dikarya</taxon>
        <taxon>Ascomycota</taxon>
        <taxon>Pezizomycotina</taxon>
        <taxon>Dothideomycetes</taxon>
        <taxon>Pleosporomycetidae</taxon>
        <taxon>Pleosporales</taxon>
        <taxon>Pleosporineae</taxon>
        <taxon>Phaeosphaeriaceae</taxon>
        <taxon>Setomelanomma</taxon>
    </lineage>
</organism>
<dbReference type="GO" id="GO:0005576">
    <property type="term" value="C:extracellular region"/>
    <property type="evidence" value="ECO:0007669"/>
    <property type="project" value="InterPro"/>
</dbReference>